<accession>A0A0L7KUS0</accession>
<dbReference type="EMBL" id="JTDY01005679">
    <property type="protein sequence ID" value="KOB66759.1"/>
    <property type="molecule type" value="Genomic_DNA"/>
</dbReference>
<protein>
    <recommendedName>
        <fullName evidence="9">Modifier of mdg4</fullName>
    </recommendedName>
</protein>
<evidence type="ECO:0000256" key="1">
    <source>
        <dbReference type="ARBA" id="ARBA00022723"/>
    </source>
</evidence>
<gene>
    <name evidence="7" type="ORF">OBRU01_19860</name>
</gene>
<keyword evidence="2" id="KW-0863">Zinc-finger</keyword>
<dbReference type="AlphaFoldDB" id="A0A0L7KUS0"/>
<keyword evidence="1" id="KW-0479">Metal-binding</keyword>
<feature type="domain" description="FLYWCH-type" evidence="5">
    <location>
        <begin position="191"/>
        <end position="248"/>
    </location>
</feature>
<evidence type="ECO:0000313" key="7">
    <source>
        <dbReference type="EMBL" id="KOB66759.1"/>
    </source>
</evidence>
<dbReference type="Pfam" id="PF13843">
    <property type="entry name" value="DDE_Tnp_1_7"/>
    <property type="match status" value="1"/>
</dbReference>
<dbReference type="Gene3D" id="2.20.25.240">
    <property type="match status" value="1"/>
</dbReference>
<dbReference type="Pfam" id="PF04500">
    <property type="entry name" value="FLYWCH"/>
    <property type="match status" value="1"/>
</dbReference>
<organism evidence="7 8">
    <name type="scientific">Operophtera brumata</name>
    <name type="common">Winter moth</name>
    <name type="synonym">Phalaena brumata</name>
    <dbReference type="NCBI Taxonomy" id="104452"/>
    <lineage>
        <taxon>Eukaryota</taxon>
        <taxon>Metazoa</taxon>
        <taxon>Ecdysozoa</taxon>
        <taxon>Arthropoda</taxon>
        <taxon>Hexapoda</taxon>
        <taxon>Insecta</taxon>
        <taxon>Pterygota</taxon>
        <taxon>Neoptera</taxon>
        <taxon>Endopterygota</taxon>
        <taxon>Lepidoptera</taxon>
        <taxon>Glossata</taxon>
        <taxon>Ditrysia</taxon>
        <taxon>Geometroidea</taxon>
        <taxon>Geometridae</taxon>
        <taxon>Larentiinae</taxon>
        <taxon>Operophtera</taxon>
    </lineage>
</organism>
<reference evidence="7 8" key="1">
    <citation type="journal article" date="2015" name="Genome Biol. Evol.">
        <title>The genome of winter moth (Operophtera brumata) provides a genomic perspective on sexual dimorphism and phenology.</title>
        <authorList>
            <person name="Derks M.F."/>
            <person name="Smit S."/>
            <person name="Salis L."/>
            <person name="Schijlen E."/>
            <person name="Bossers A."/>
            <person name="Mateman C."/>
            <person name="Pijl A.S."/>
            <person name="de Ridder D."/>
            <person name="Groenen M.A."/>
            <person name="Visser M.E."/>
            <person name="Megens H.J."/>
        </authorList>
    </citation>
    <scope>NUCLEOTIDE SEQUENCE [LARGE SCALE GENOMIC DNA]</scope>
    <source>
        <strain evidence="7">WM2013NL</strain>
        <tissue evidence="7">Head and thorax</tissue>
    </source>
</reference>
<evidence type="ECO:0000259" key="5">
    <source>
        <dbReference type="Pfam" id="PF04500"/>
    </source>
</evidence>
<evidence type="ECO:0000256" key="4">
    <source>
        <dbReference type="SAM" id="MobiDB-lite"/>
    </source>
</evidence>
<proteinExistence type="predicted"/>
<feature type="compositionally biased region" description="Acidic residues" evidence="4">
    <location>
        <begin position="10"/>
        <end position="24"/>
    </location>
</feature>
<feature type="domain" description="PiggyBac transposable element-derived protein" evidence="6">
    <location>
        <begin position="103"/>
        <end position="181"/>
    </location>
</feature>
<dbReference type="InterPro" id="IPR007588">
    <property type="entry name" value="Znf_FLYWCH"/>
</dbReference>
<evidence type="ECO:0000256" key="3">
    <source>
        <dbReference type="ARBA" id="ARBA00022833"/>
    </source>
</evidence>
<dbReference type="Proteomes" id="UP000037510">
    <property type="component" value="Unassembled WGS sequence"/>
</dbReference>
<evidence type="ECO:0000256" key="2">
    <source>
        <dbReference type="ARBA" id="ARBA00022771"/>
    </source>
</evidence>
<feature type="region of interest" description="Disordered" evidence="4">
    <location>
        <begin position="1"/>
        <end position="24"/>
    </location>
</feature>
<name>A0A0L7KUS0_OPEBR</name>
<dbReference type="GO" id="GO:0008270">
    <property type="term" value="F:zinc ion binding"/>
    <property type="evidence" value="ECO:0007669"/>
    <property type="project" value="UniProtKB-KW"/>
</dbReference>
<sequence length="267" mass="30326">MIIPTHSEEEVKEEDEEGIMVSDDSEAEELDMASQAPAVLPDNFGGAQTQNIHMADVRDDMSLRDLISMDLLNFEWASDPQNFKGSRDFFTGKAGPTFSDYSDPLDVFRKIWDDDLIDFIVTQTNKYAALTIAAKGPLLQKSRLRTWIPTDRVEILRFLAIYQLHSLNHFPIQNDYFKSSENKVQFISMAARGGRLALFRGHGFCKQSIQRNGVIRYRCSSYVSKKCKAAINVDSRSIVVKALGDHNHEKYQYVQVASGKYTTVRIV</sequence>
<evidence type="ECO:0000259" key="6">
    <source>
        <dbReference type="Pfam" id="PF13843"/>
    </source>
</evidence>
<evidence type="ECO:0008006" key="9">
    <source>
        <dbReference type="Google" id="ProtNLM"/>
    </source>
</evidence>
<evidence type="ECO:0000313" key="8">
    <source>
        <dbReference type="Proteomes" id="UP000037510"/>
    </source>
</evidence>
<dbReference type="InterPro" id="IPR029526">
    <property type="entry name" value="PGBD"/>
</dbReference>
<keyword evidence="3" id="KW-0862">Zinc</keyword>
<keyword evidence="8" id="KW-1185">Reference proteome</keyword>
<comment type="caution">
    <text evidence="7">The sequence shown here is derived from an EMBL/GenBank/DDBJ whole genome shotgun (WGS) entry which is preliminary data.</text>
</comment>